<dbReference type="EMBL" id="JBCNJP010000025">
    <property type="protein sequence ID" value="KAK9055926.1"/>
    <property type="molecule type" value="Genomic_DNA"/>
</dbReference>
<dbReference type="AlphaFoldDB" id="A0AAP0CH11"/>
<dbReference type="Proteomes" id="UP001408789">
    <property type="component" value="Unassembled WGS sequence"/>
</dbReference>
<feature type="transmembrane region" description="Helical" evidence="4">
    <location>
        <begin position="45"/>
        <end position="66"/>
    </location>
</feature>
<dbReference type="PANTHER" id="PTHR31503">
    <property type="entry name" value="VACUOLAR CALCIUM ION TRANSPORTER"/>
    <property type="match status" value="1"/>
</dbReference>
<name>A0AAP0CH11_9ASTR</name>
<dbReference type="GO" id="GO:0015369">
    <property type="term" value="F:calcium:proton antiporter activity"/>
    <property type="evidence" value="ECO:0007669"/>
    <property type="project" value="TreeGrafter"/>
</dbReference>
<dbReference type="GO" id="GO:0006874">
    <property type="term" value="P:intracellular calcium ion homeostasis"/>
    <property type="evidence" value="ECO:0007669"/>
    <property type="project" value="TreeGrafter"/>
</dbReference>
<evidence type="ECO:0000256" key="5">
    <source>
        <dbReference type="SAM" id="SignalP"/>
    </source>
</evidence>
<evidence type="ECO:0000256" key="1">
    <source>
        <dbReference type="ARBA" id="ARBA00022449"/>
    </source>
</evidence>
<dbReference type="PROSITE" id="PS50222">
    <property type="entry name" value="EF_HAND_2"/>
    <property type="match status" value="2"/>
</dbReference>
<keyword evidence="5" id="KW-0732">Signal</keyword>
<evidence type="ECO:0000256" key="2">
    <source>
        <dbReference type="ARBA" id="ARBA00022837"/>
    </source>
</evidence>
<evidence type="ECO:0000256" key="3">
    <source>
        <dbReference type="ARBA" id="ARBA00023065"/>
    </source>
</evidence>
<feature type="transmembrane region" description="Helical" evidence="4">
    <location>
        <begin position="112"/>
        <end position="134"/>
    </location>
</feature>
<dbReference type="Pfam" id="PF13499">
    <property type="entry name" value="EF-hand_7"/>
    <property type="match status" value="1"/>
</dbReference>
<evidence type="ECO:0000256" key="4">
    <source>
        <dbReference type="SAM" id="Phobius"/>
    </source>
</evidence>
<dbReference type="PANTHER" id="PTHR31503:SF83">
    <property type="entry name" value="GUANYLATE CYCLASE ACTIVATING PROTEIN"/>
    <property type="match status" value="1"/>
</dbReference>
<dbReference type="GO" id="GO:0005509">
    <property type="term" value="F:calcium ion binding"/>
    <property type="evidence" value="ECO:0007669"/>
    <property type="project" value="InterPro"/>
</dbReference>
<feature type="chain" id="PRO_5042973786" description="EF-hand domain-containing protein" evidence="5">
    <location>
        <begin position="20"/>
        <end position="544"/>
    </location>
</feature>
<evidence type="ECO:0000313" key="7">
    <source>
        <dbReference type="EMBL" id="KAK9055926.1"/>
    </source>
</evidence>
<feature type="domain" description="EF-hand" evidence="6">
    <location>
        <begin position="266"/>
        <end position="301"/>
    </location>
</feature>
<feature type="transmembrane region" description="Helical" evidence="4">
    <location>
        <begin position="491"/>
        <end position="509"/>
    </location>
</feature>
<feature type="transmembrane region" description="Helical" evidence="4">
    <location>
        <begin position="184"/>
        <end position="201"/>
    </location>
</feature>
<dbReference type="InterPro" id="IPR004713">
    <property type="entry name" value="CaH_exchang"/>
</dbReference>
<keyword evidence="1" id="KW-0050">Antiport</keyword>
<feature type="signal peptide" evidence="5">
    <location>
        <begin position="1"/>
        <end position="19"/>
    </location>
</feature>
<dbReference type="InterPro" id="IPR002048">
    <property type="entry name" value="EF_hand_dom"/>
</dbReference>
<keyword evidence="2" id="KW-0106">Calcium</keyword>
<feature type="transmembrane region" description="Helical" evidence="4">
    <location>
        <begin position="73"/>
        <end position="100"/>
    </location>
</feature>
<dbReference type="SUPFAM" id="SSF47473">
    <property type="entry name" value="EF-hand"/>
    <property type="match status" value="1"/>
</dbReference>
<feature type="transmembrane region" description="Helical" evidence="4">
    <location>
        <begin position="521"/>
        <end position="543"/>
    </location>
</feature>
<keyword evidence="4" id="KW-1133">Transmembrane helix</keyword>
<reference evidence="7 8" key="1">
    <citation type="submission" date="2024-04" db="EMBL/GenBank/DDBJ databases">
        <title>The reference genome of an endangered Asteraceae, Deinandra increscens subsp. villosa, native to the Central Coast of California.</title>
        <authorList>
            <person name="Guilliams M."/>
            <person name="Hasenstab-Lehman K."/>
            <person name="Meyer R."/>
            <person name="Mcevoy S."/>
        </authorList>
    </citation>
    <scope>NUCLEOTIDE SEQUENCE [LARGE SCALE GENOMIC DNA]</scope>
    <source>
        <tissue evidence="7">Leaf</tissue>
    </source>
</reference>
<dbReference type="CDD" id="cd00051">
    <property type="entry name" value="EFh"/>
    <property type="match status" value="1"/>
</dbReference>
<keyword evidence="1" id="KW-0813">Transport</keyword>
<comment type="caution">
    <text evidence="7">The sequence shown here is derived from an EMBL/GenBank/DDBJ whole genome shotgun (WGS) entry which is preliminary data.</text>
</comment>
<feature type="transmembrane region" description="Helical" evidence="4">
    <location>
        <begin position="213"/>
        <end position="232"/>
    </location>
</feature>
<feature type="domain" description="EF-hand" evidence="6">
    <location>
        <begin position="306"/>
        <end position="341"/>
    </location>
</feature>
<evidence type="ECO:0000259" key="6">
    <source>
        <dbReference type="PROSITE" id="PS50222"/>
    </source>
</evidence>
<sequence length="544" mass="60644">MMKRYGIFLAILMTGLICGNDIMVEAAAVTCEPPYGLLPCTSGSVWGRLFLIMVYQYLMALGQGYISNGSDKFFCLIGPGIFGASLFHILANFPMLFFILENGLSGDDRGASFSAAMGMNVLAGSAVMSLTLIWPSVIAFGSYDLAEDDHDDDTIILPQLPGEDPSFIKKLTAYGLKTDSETSYTARIMLVSMIPFLILQLPKIINTTAVTQVIVLLTLILTATLFVAYALYQIFRPWIQNRRFDYIRQKFVKNKLLKLLSTNGKVNVQLIKDLYTELDKNHDSKVTDAELKTLLLGIHLQADGELSDGFVERIMEQFDMSGDKCIQEDEFVRILSKWLQEARKSLSDNDYNPLSFFKKPNDQGADEEQQPLIPKNENLNDKGLIWNYVKALALILLGTVVTALVALPLIMNVSGFAIDANIPSFLIPYVIIPCAINIPRLLSTINSARQKTHRAASLTLSQIYSGVFMNNMSSLTTFLLSVYIRDLPWDVSAEVLVVLIICGVMGVFTSTRTVFPLWSGYVGYLLYPISLLMLYFLTVVWGWS</sequence>
<evidence type="ECO:0000313" key="8">
    <source>
        <dbReference type="Proteomes" id="UP001408789"/>
    </source>
</evidence>
<gene>
    <name evidence="7" type="ORF">SSX86_027013</name>
</gene>
<organism evidence="7 8">
    <name type="scientific">Deinandra increscens subsp. villosa</name>
    <dbReference type="NCBI Taxonomy" id="3103831"/>
    <lineage>
        <taxon>Eukaryota</taxon>
        <taxon>Viridiplantae</taxon>
        <taxon>Streptophyta</taxon>
        <taxon>Embryophyta</taxon>
        <taxon>Tracheophyta</taxon>
        <taxon>Spermatophyta</taxon>
        <taxon>Magnoliopsida</taxon>
        <taxon>eudicotyledons</taxon>
        <taxon>Gunneridae</taxon>
        <taxon>Pentapetalae</taxon>
        <taxon>asterids</taxon>
        <taxon>campanulids</taxon>
        <taxon>Asterales</taxon>
        <taxon>Asteraceae</taxon>
        <taxon>Asteroideae</taxon>
        <taxon>Heliantheae alliance</taxon>
        <taxon>Madieae</taxon>
        <taxon>Madiinae</taxon>
        <taxon>Deinandra</taxon>
    </lineage>
</organism>
<keyword evidence="3" id="KW-0406">Ion transport</keyword>
<keyword evidence="8" id="KW-1185">Reference proteome</keyword>
<dbReference type="Gene3D" id="1.10.238.10">
    <property type="entry name" value="EF-hand"/>
    <property type="match status" value="1"/>
</dbReference>
<dbReference type="PROSITE" id="PS00018">
    <property type="entry name" value="EF_HAND_1"/>
    <property type="match status" value="1"/>
</dbReference>
<proteinExistence type="predicted"/>
<keyword evidence="4" id="KW-0472">Membrane</keyword>
<protein>
    <recommendedName>
        <fullName evidence="6">EF-hand domain-containing protein</fullName>
    </recommendedName>
</protein>
<keyword evidence="4" id="KW-0812">Transmembrane</keyword>
<dbReference type="GO" id="GO:0016020">
    <property type="term" value="C:membrane"/>
    <property type="evidence" value="ECO:0007669"/>
    <property type="project" value="InterPro"/>
</dbReference>
<feature type="transmembrane region" description="Helical" evidence="4">
    <location>
        <begin position="391"/>
        <end position="410"/>
    </location>
</feature>
<accession>A0AAP0CH11</accession>
<feature type="transmembrane region" description="Helical" evidence="4">
    <location>
        <begin position="463"/>
        <end position="485"/>
    </location>
</feature>
<dbReference type="InterPro" id="IPR018247">
    <property type="entry name" value="EF_Hand_1_Ca_BS"/>
</dbReference>
<feature type="transmembrane region" description="Helical" evidence="4">
    <location>
        <begin position="422"/>
        <end position="442"/>
    </location>
</feature>
<dbReference type="InterPro" id="IPR011992">
    <property type="entry name" value="EF-hand-dom_pair"/>
</dbReference>